<feature type="domain" description="RCK C-terminal" evidence="8">
    <location>
        <begin position="215"/>
        <end position="299"/>
    </location>
</feature>
<keyword evidence="4" id="KW-0677">Repeat</keyword>
<dbReference type="InterPro" id="IPR051679">
    <property type="entry name" value="DASS-Related_Transporters"/>
</dbReference>
<feature type="transmembrane region" description="Helical" evidence="7">
    <location>
        <begin position="31"/>
        <end position="50"/>
    </location>
</feature>
<dbReference type="Pfam" id="PF03600">
    <property type="entry name" value="CitMHS"/>
    <property type="match status" value="1"/>
</dbReference>
<evidence type="ECO:0000256" key="6">
    <source>
        <dbReference type="ARBA" id="ARBA00023136"/>
    </source>
</evidence>
<dbReference type="STRING" id="336831.WG68_15560"/>
<dbReference type="Proteomes" id="UP000034228">
    <property type="component" value="Unassembled WGS sequence"/>
</dbReference>
<reference evidence="9 10" key="1">
    <citation type="submission" date="2015-03" db="EMBL/GenBank/DDBJ databases">
        <title>Draft genome sequences of two protease-producing strains of Arsukibacterium isolated from two cold and alkaline environments.</title>
        <authorList>
            <person name="Lylloff J.E."/>
            <person name="Skov L.B."/>
            <person name="Jepsen M."/>
            <person name="Hallin P.F."/>
            <person name="Sorensen S.J."/>
            <person name="Stougaard P."/>
            <person name="Glaring M.A."/>
        </authorList>
    </citation>
    <scope>NUCLEOTIDE SEQUENCE [LARGE SCALE GENOMIC DNA]</scope>
    <source>
        <strain evidence="9 10">GCM72</strain>
    </source>
</reference>
<comment type="caution">
    <text evidence="9">The sequence shown here is derived from an EMBL/GenBank/DDBJ whole genome shotgun (WGS) entry which is preliminary data.</text>
</comment>
<evidence type="ECO:0000256" key="5">
    <source>
        <dbReference type="ARBA" id="ARBA00022989"/>
    </source>
</evidence>
<dbReference type="RefSeq" id="WP_046558647.1">
    <property type="nucleotide sequence ID" value="NZ_LAHO01000016.1"/>
</dbReference>
<evidence type="ECO:0000256" key="3">
    <source>
        <dbReference type="ARBA" id="ARBA00022692"/>
    </source>
</evidence>
<feature type="transmembrane region" description="Helical" evidence="7">
    <location>
        <begin position="56"/>
        <end position="75"/>
    </location>
</feature>
<dbReference type="InterPro" id="IPR036721">
    <property type="entry name" value="RCK_C_sf"/>
</dbReference>
<evidence type="ECO:0000256" key="7">
    <source>
        <dbReference type="SAM" id="Phobius"/>
    </source>
</evidence>
<evidence type="ECO:0000259" key="8">
    <source>
        <dbReference type="PROSITE" id="PS51202"/>
    </source>
</evidence>
<dbReference type="Gene3D" id="3.30.70.1450">
    <property type="entry name" value="Regulator of K+ conductance, C-terminal domain"/>
    <property type="match status" value="4"/>
</dbReference>
<keyword evidence="6 7" id="KW-0472">Membrane</keyword>
<comment type="subcellular location">
    <subcellularLocation>
        <location evidence="1">Membrane</location>
        <topology evidence="1">Multi-pass membrane protein</topology>
    </subcellularLocation>
</comment>
<feature type="transmembrane region" description="Helical" evidence="7">
    <location>
        <begin position="6"/>
        <end position="24"/>
    </location>
</feature>
<protein>
    <submittedName>
        <fullName evidence="9">Citrate transporter</fullName>
    </submittedName>
</protein>
<feature type="transmembrane region" description="Helical" evidence="7">
    <location>
        <begin position="685"/>
        <end position="710"/>
    </location>
</feature>
<dbReference type="AlphaFoldDB" id="A0A0M2V267"/>
<feature type="domain" description="RCK C-terminal" evidence="8">
    <location>
        <begin position="305"/>
        <end position="390"/>
    </location>
</feature>
<feature type="transmembrane region" description="Helical" evidence="7">
    <location>
        <begin position="643"/>
        <end position="665"/>
    </location>
</feature>
<sequence length="785" mass="84040">MTLDIALVLLLLLAALVLFVTEWLRMDVVALLMLCALAMLGLVSPAEAVSGFSNPAVITVWAMFIMSEGLTRAGIADSIGRRVIRLSGSSETQMIIVIMLVSGLLSAFMSNIGVVALLLPVTVEAARRCGISPAKVLMPMAFGAMLGGLLTLIGTPPNLLVSIALENNNQPGFNLFDFALIGLPILLAGTLFVAFIGRHLLPATDPGRAGMAGSRNLSDQYGLQERIFALRLPKSSLLAGRTLEESGLINTVGLMVIALTRGKETFTLPSRHTVLKAGDIVLAQGKFNRFERLRSWNSLTIEREAPMLHEKLLAASGLAELEVAADGPLAGEVLEHHRFREHYQLNVLAVKRPGLTLRTRLADLSLAGGDKILVQGSRSALDATQKQEAFSAVVPLSADDVKRQYKLEERLFVLGLPADSPLVDSTFADNRLGDAFDFRLLGLFRHGEIIQQFHSDDKLQAGDLLLIQGREEDLDILRGFKELERLDDMSPYLDLLAKGKLELVEATLHPRSKYIGQSVNALQLDKRYKVEVAAIWREGRSYRSALGSMLLQAGDALLIVGPRSRLAQLTDSEHLIVMNPVQVKPINASKAPLAAGLMGLMVLLTVAGLLPIYLAAILAATLMVASRCLSMEQAYAAIDWRSIFLIAGMLPLGLAMQHSGTAAWLAEGVLAGLGQYGPLAVLAGLYLVTALGTLVVPTVALVLIMAPIGLMLSSALGINGQSAMMVVAVAATSLASPVSHAANTLVMGPGGYRFVDYLKVGGPLSLLLFVITMALMPLFWPLSAG</sequence>
<feature type="transmembrane region" description="Helical" evidence="7">
    <location>
        <begin position="593"/>
        <end position="622"/>
    </location>
</feature>
<dbReference type="SUPFAM" id="SSF116726">
    <property type="entry name" value="TrkA C-terminal domain-like"/>
    <property type="match status" value="4"/>
</dbReference>
<feature type="transmembrane region" description="Helical" evidence="7">
    <location>
        <begin position="173"/>
        <end position="196"/>
    </location>
</feature>
<dbReference type="GO" id="GO:0008324">
    <property type="term" value="F:monoatomic cation transmembrane transporter activity"/>
    <property type="evidence" value="ECO:0007669"/>
    <property type="project" value="InterPro"/>
</dbReference>
<dbReference type="EMBL" id="LAHO01000016">
    <property type="protein sequence ID" value="KKO44469.1"/>
    <property type="molecule type" value="Genomic_DNA"/>
</dbReference>
<evidence type="ECO:0000313" key="9">
    <source>
        <dbReference type="EMBL" id="KKO44469.1"/>
    </source>
</evidence>
<dbReference type="Pfam" id="PF02080">
    <property type="entry name" value="TrkA_C"/>
    <property type="match status" value="4"/>
</dbReference>
<evidence type="ECO:0000313" key="10">
    <source>
        <dbReference type="Proteomes" id="UP000034228"/>
    </source>
</evidence>
<gene>
    <name evidence="9" type="ORF">WG68_15560</name>
</gene>
<dbReference type="GO" id="GO:0006813">
    <property type="term" value="P:potassium ion transport"/>
    <property type="evidence" value="ECO:0007669"/>
    <property type="project" value="InterPro"/>
</dbReference>
<feature type="transmembrane region" description="Helical" evidence="7">
    <location>
        <begin position="139"/>
        <end position="161"/>
    </location>
</feature>
<dbReference type="OrthoDB" id="9809303at2"/>
<dbReference type="InterPro" id="IPR004680">
    <property type="entry name" value="Cit_transptr-like_dom"/>
</dbReference>
<feature type="domain" description="RCK C-terminal" evidence="8">
    <location>
        <begin position="399"/>
        <end position="483"/>
    </location>
</feature>
<evidence type="ECO:0000256" key="1">
    <source>
        <dbReference type="ARBA" id="ARBA00004141"/>
    </source>
</evidence>
<dbReference type="PROSITE" id="PS51202">
    <property type="entry name" value="RCK_C"/>
    <property type="match status" value="4"/>
</dbReference>
<dbReference type="PANTHER" id="PTHR43652">
    <property type="entry name" value="BASIC AMINO ACID ANTIPORTER YFCC-RELATED"/>
    <property type="match status" value="1"/>
</dbReference>
<keyword evidence="3 7" id="KW-0812">Transmembrane</keyword>
<keyword evidence="5 7" id="KW-1133">Transmembrane helix</keyword>
<keyword evidence="10" id="KW-1185">Reference proteome</keyword>
<dbReference type="GO" id="GO:0005886">
    <property type="term" value="C:plasma membrane"/>
    <property type="evidence" value="ECO:0007669"/>
    <property type="project" value="TreeGrafter"/>
</dbReference>
<evidence type="ECO:0000256" key="4">
    <source>
        <dbReference type="ARBA" id="ARBA00022737"/>
    </source>
</evidence>
<organism evidence="9 10">
    <name type="scientific">Arsukibacterium ikkense</name>
    <dbReference type="NCBI Taxonomy" id="336831"/>
    <lineage>
        <taxon>Bacteria</taxon>
        <taxon>Pseudomonadati</taxon>
        <taxon>Pseudomonadota</taxon>
        <taxon>Gammaproteobacteria</taxon>
        <taxon>Chromatiales</taxon>
        <taxon>Chromatiaceae</taxon>
        <taxon>Arsukibacterium</taxon>
    </lineage>
</organism>
<feature type="transmembrane region" description="Helical" evidence="7">
    <location>
        <begin position="95"/>
        <end position="119"/>
    </location>
</feature>
<accession>A0A0M2V267</accession>
<keyword evidence="2" id="KW-0813">Transport</keyword>
<name>A0A0M2V267_9GAMM</name>
<feature type="transmembrane region" description="Helical" evidence="7">
    <location>
        <begin position="762"/>
        <end position="782"/>
    </location>
</feature>
<dbReference type="PANTHER" id="PTHR43652:SF2">
    <property type="entry name" value="BASIC AMINO ACID ANTIPORTER YFCC-RELATED"/>
    <property type="match status" value="1"/>
</dbReference>
<feature type="domain" description="RCK C-terminal" evidence="8">
    <location>
        <begin position="490"/>
        <end position="575"/>
    </location>
</feature>
<proteinExistence type="predicted"/>
<dbReference type="InterPro" id="IPR006037">
    <property type="entry name" value="RCK_C"/>
</dbReference>
<dbReference type="PATRIC" id="fig|336831.14.peg.76"/>
<evidence type="ECO:0000256" key="2">
    <source>
        <dbReference type="ARBA" id="ARBA00022448"/>
    </source>
</evidence>